<evidence type="ECO:0000259" key="1">
    <source>
        <dbReference type="Pfam" id="PF12281"/>
    </source>
</evidence>
<dbReference type="AlphaFoldDB" id="A0A6F8VBI6"/>
<feature type="domain" description="Nucleotidyltransferase-like" evidence="1">
    <location>
        <begin position="119"/>
        <end position="322"/>
    </location>
</feature>
<name>A0A6F8VBI6_9PROT</name>
<accession>A0A6F8VBI6</accession>
<organism evidence="2 3">
    <name type="scientific">Sulfurimicrobium lacus</name>
    <dbReference type="NCBI Taxonomy" id="2715678"/>
    <lineage>
        <taxon>Bacteria</taxon>
        <taxon>Pseudomonadati</taxon>
        <taxon>Pseudomonadota</taxon>
        <taxon>Betaproteobacteria</taxon>
        <taxon>Nitrosomonadales</taxon>
        <taxon>Sulfuricellaceae</taxon>
        <taxon>Sulfurimicrobium</taxon>
    </lineage>
</organism>
<dbReference type="Proteomes" id="UP000502260">
    <property type="component" value="Chromosome"/>
</dbReference>
<sequence length="334" mass="37644">MGNIRKSAGLSDIGNDARRQYIDAQATFTAWEEATKRAAEVRGGMYWKQQGKAEYLIRTSPQNAQKSLGPRSAETEAIFTKFTSTKGELEARRDQLSKALVQHQRLNRALFVGRAPQILVEILNTLAKFGLAEHFMVIGTHALYAYEAAAGVRFESTEALATRDVDLLWDTRKRIRFITKMEKLGSSMIGMLQKVDKTFEIRDEQRYTAVNSSGFEVDIIRREAAEGDPHPLLLTGNENDFRVVQAKRAGVLLNSPSFSAMIVSPSGHMARMNTVSPLVFAQFKRWMADQPNREAMKVDRDRLQAELVEQLVEEYLPHLARDKTAGERVDALQP</sequence>
<dbReference type="KEGG" id="slac:SKTS_09950"/>
<gene>
    <name evidence="2" type="ORF">SKTS_09950</name>
</gene>
<reference evidence="3" key="1">
    <citation type="submission" date="2020-03" db="EMBL/GenBank/DDBJ databases">
        <title>Complete genome sequence of sulfur-oxidizing bacterium skT11.</title>
        <authorList>
            <person name="Kanda M."/>
            <person name="Kojima H."/>
            <person name="Fukui M."/>
        </authorList>
    </citation>
    <scope>NUCLEOTIDE SEQUENCE [LARGE SCALE GENOMIC DNA]</scope>
    <source>
        <strain evidence="3">skT11</strain>
    </source>
</reference>
<protein>
    <recommendedName>
        <fullName evidence="1">Nucleotidyltransferase-like domain-containing protein</fullName>
    </recommendedName>
</protein>
<proteinExistence type="predicted"/>
<dbReference type="Pfam" id="PF12281">
    <property type="entry name" value="NTP_transf_8"/>
    <property type="match status" value="1"/>
</dbReference>
<evidence type="ECO:0000313" key="2">
    <source>
        <dbReference type="EMBL" id="BCB26109.1"/>
    </source>
</evidence>
<dbReference type="EMBL" id="AP022853">
    <property type="protein sequence ID" value="BCB26109.1"/>
    <property type="molecule type" value="Genomic_DNA"/>
</dbReference>
<evidence type="ECO:0000313" key="3">
    <source>
        <dbReference type="Proteomes" id="UP000502260"/>
    </source>
</evidence>
<keyword evidence="3" id="KW-1185">Reference proteome</keyword>
<dbReference type="InterPro" id="IPR058575">
    <property type="entry name" value="NTP_transf_8_dom"/>
</dbReference>